<gene>
    <name evidence="1" type="ORF">SAMN05444583_12430</name>
</gene>
<proteinExistence type="predicted"/>
<dbReference type="RefSeq" id="WP_072752904.1">
    <property type="nucleotide sequence ID" value="NZ_FOAW01000024.1"/>
</dbReference>
<dbReference type="EMBL" id="FOAW01000024">
    <property type="protein sequence ID" value="SEM15127.1"/>
    <property type="molecule type" value="Genomic_DNA"/>
</dbReference>
<sequence length="105" mass="12016">MSDLVVEPDDIDRFAARMGELSEQSRQALDYLNRWLAIDYGDGRIFVTAVEAASSIRDSLSDTYRTLERLNSDASSELRRTAQMYRATENVTAFELDRTYGSRHD</sequence>
<dbReference type="InterPro" id="IPR022536">
    <property type="entry name" value="EspC"/>
</dbReference>
<dbReference type="AlphaFoldDB" id="A0A1H7W289"/>
<evidence type="ECO:0000313" key="1">
    <source>
        <dbReference type="EMBL" id="SEM15127.1"/>
    </source>
</evidence>
<name>A0A1H7W289_9NOCA</name>
<reference evidence="2" key="1">
    <citation type="submission" date="2016-10" db="EMBL/GenBank/DDBJ databases">
        <authorList>
            <person name="Varghese N."/>
            <person name="Submissions S."/>
        </authorList>
    </citation>
    <scope>NUCLEOTIDE SEQUENCE [LARGE SCALE GENOMIC DNA]</scope>
    <source>
        <strain evidence="2">DSM 44675</strain>
    </source>
</reference>
<dbReference type="Pfam" id="PF10824">
    <property type="entry name" value="T7SS_ESX_EspC"/>
    <property type="match status" value="1"/>
</dbReference>
<organism evidence="1 2">
    <name type="scientific">Rhodococcus maanshanensis</name>
    <dbReference type="NCBI Taxonomy" id="183556"/>
    <lineage>
        <taxon>Bacteria</taxon>
        <taxon>Bacillati</taxon>
        <taxon>Actinomycetota</taxon>
        <taxon>Actinomycetes</taxon>
        <taxon>Mycobacteriales</taxon>
        <taxon>Nocardiaceae</taxon>
        <taxon>Rhodococcus</taxon>
    </lineage>
</organism>
<evidence type="ECO:0000313" key="2">
    <source>
        <dbReference type="Proteomes" id="UP000198677"/>
    </source>
</evidence>
<dbReference type="OrthoDB" id="4559738at2"/>
<protein>
    <submittedName>
        <fullName evidence="1">Excreted virulence factor EspC, type VII ESX diderm</fullName>
    </submittedName>
</protein>
<dbReference type="GO" id="GO:0009306">
    <property type="term" value="P:protein secretion"/>
    <property type="evidence" value="ECO:0007669"/>
    <property type="project" value="InterPro"/>
</dbReference>
<keyword evidence="2" id="KW-1185">Reference proteome</keyword>
<accession>A0A1H7W289</accession>
<dbReference type="Proteomes" id="UP000198677">
    <property type="component" value="Unassembled WGS sequence"/>
</dbReference>